<dbReference type="AlphaFoldDB" id="A0A8J7J4M8"/>
<dbReference type="EMBL" id="JADCKQ010000004">
    <property type="protein sequence ID" value="MBI1493230.1"/>
    <property type="molecule type" value="Genomic_DNA"/>
</dbReference>
<gene>
    <name evidence="2" type="ORF">H1D41_06250</name>
</gene>
<protein>
    <recommendedName>
        <fullName evidence="4">Lipoprotein</fullName>
    </recommendedName>
</protein>
<feature type="chain" id="PRO_5035177803" description="Lipoprotein" evidence="1">
    <location>
        <begin position="20"/>
        <end position="130"/>
    </location>
</feature>
<keyword evidence="3" id="KW-1185">Reference proteome</keyword>
<dbReference type="Proteomes" id="UP000640583">
    <property type="component" value="Unassembled WGS sequence"/>
</dbReference>
<evidence type="ECO:0000313" key="3">
    <source>
        <dbReference type="Proteomes" id="UP000640583"/>
    </source>
</evidence>
<keyword evidence="1" id="KW-0732">Signal</keyword>
<dbReference type="RefSeq" id="WP_228848084.1">
    <property type="nucleotide sequence ID" value="NZ_JADCKQ010000004.1"/>
</dbReference>
<evidence type="ECO:0008006" key="4">
    <source>
        <dbReference type="Google" id="ProtNLM"/>
    </source>
</evidence>
<comment type="caution">
    <text evidence="2">The sequence shown here is derived from an EMBL/GenBank/DDBJ whole genome shotgun (WGS) entry which is preliminary data.</text>
</comment>
<feature type="signal peptide" evidence="1">
    <location>
        <begin position="1"/>
        <end position="19"/>
    </location>
</feature>
<accession>A0A8J7J4M8</accession>
<evidence type="ECO:0000256" key="1">
    <source>
        <dbReference type="SAM" id="SignalP"/>
    </source>
</evidence>
<sequence length="130" mass="14654">MNFRNLRAPAAMATLPLLAACATPYEQCVSFANRDVYQIQQEIRHHRANISRGYAVHRQSVPYTVAKDCVNEEGTTYRCDEVLYHTVETPVAIDVGSEERKLSRLLQDMPGIERDAALEIRGCQAQFPEG</sequence>
<reference evidence="2" key="1">
    <citation type="submission" date="2020-10" db="EMBL/GenBank/DDBJ databases">
        <title>Paenihalocynthiibacter styelae gen. nov., sp. nov., isolated from stalked sea squirt Styela clava.</title>
        <authorList>
            <person name="Kim Y.-O."/>
            <person name="Yoon J.-H."/>
        </authorList>
    </citation>
    <scope>NUCLEOTIDE SEQUENCE</scope>
    <source>
        <strain evidence="2">MYP1-1</strain>
    </source>
</reference>
<evidence type="ECO:0000313" key="2">
    <source>
        <dbReference type="EMBL" id="MBI1493230.1"/>
    </source>
</evidence>
<dbReference type="PROSITE" id="PS51257">
    <property type="entry name" value="PROKAR_LIPOPROTEIN"/>
    <property type="match status" value="1"/>
</dbReference>
<proteinExistence type="predicted"/>
<organism evidence="2 3">
    <name type="scientific">Halocynthiibacter styelae</name>
    <dbReference type="NCBI Taxonomy" id="2761955"/>
    <lineage>
        <taxon>Bacteria</taxon>
        <taxon>Pseudomonadati</taxon>
        <taxon>Pseudomonadota</taxon>
        <taxon>Alphaproteobacteria</taxon>
        <taxon>Rhodobacterales</taxon>
        <taxon>Paracoccaceae</taxon>
        <taxon>Halocynthiibacter</taxon>
    </lineage>
</organism>
<name>A0A8J7J4M8_9RHOB</name>